<evidence type="ECO:0000256" key="2">
    <source>
        <dbReference type="ARBA" id="ARBA00022448"/>
    </source>
</evidence>
<dbReference type="Pfam" id="PF19300">
    <property type="entry name" value="BPD_transp_1_N"/>
    <property type="match status" value="1"/>
</dbReference>
<reference evidence="7" key="1">
    <citation type="journal article" date="2015" name="Nature">
        <title>Complex archaea that bridge the gap between prokaryotes and eukaryotes.</title>
        <authorList>
            <person name="Spang A."/>
            <person name="Saw J.H."/>
            <person name="Jorgensen S.L."/>
            <person name="Zaremba-Niedzwiedzka K."/>
            <person name="Martijn J."/>
            <person name="Lind A.E."/>
            <person name="van Eijk R."/>
            <person name="Schleper C."/>
            <person name="Guy L."/>
            <person name="Ettema T.J."/>
        </authorList>
    </citation>
    <scope>NUCLEOTIDE SEQUENCE</scope>
</reference>
<proteinExistence type="predicted"/>
<feature type="region of interest" description="Disordered" evidence="4">
    <location>
        <begin position="107"/>
        <end position="130"/>
    </location>
</feature>
<dbReference type="EMBL" id="LAZR01068793">
    <property type="protein sequence ID" value="KKK48973.1"/>
    <property type="molecule type" value="Genomic_DNA"/>
</dbReference>
<evidence type="ECO:0000259" key="6">
    <source>
        <dbReference type="Pfam" id="PF19300"/>
    </source>
</evidence>
<evidence type="ECO:0000313" key="7">
    <source>
        <dbReference type="EMBL" id="KKK48973.1"/>
    </source>
</evidence>
<gene>
    <name evidence="7" type="ORF">LCGC14_3139740</name>
</gene>
<keyword evidence="5" id="KW-0812">Transmembrane</keyword>
<feature type="domain" description="ABC transporter type 1 GsiC-like N-terminal" evidence="6">
    <location>
        <begin position="1"/>
        <end position="75"/>
    </location>
</feature>
<dbReference type="GO" id="GO:0005886">
    <property type="term" value="C:plasma membrane"/>
    <property type="evidence" value="ECO:0007669"/>
    <property type="project" value="UniProtKB-SubCell"/>
</dbReference>
<sequence length="130" mass="15172">MLQYSLRRLLYMVLTLLVVSVVTFIVIQLPPGDYLTHKMAEAIAVGNVASVEQIEQERRLYGLDRPLVEQYVHWMGFHWFLPFLSSTVHDEAQQAYQEDLSRWEGLPEPIRKTQPRPEDPGMGFFRPANR</sequence>
<comment type="subcellular location">
    <subcellularLocation>
        <location evidence="1">Cell membrane</location>
        <topology evidence="1">Multi-pass membrane protein</topology>
    </subcellularLocation>
</comment>
<dbReference type="InterPro" id="IPR045621">
    <property type="entry name" value="BPD_transp_1_N"/>
</dbReference>
<dbReference type="AlphaFoldDB" id="A0A0F8VX69"/>
<name>A0A0F8VX69_9ZZZZ</name>
<evidence type="ECO:0000256" key="3">
    <source>
        <dbReference type="ARBA" id="ARBA00022475"/>
    </source>
</evidence>
<keyword evidence="2" id="KW-0813">Transport</keyword>
<dbReference type="PANTHER" id="PTHR43163">
    <property type="entry name" value="DIPEPTIDE TRANSPORT SYSTEM PERMEASE PROTEIN DPPB-RELATED"/>
    <property type="match status" value="1"/>
</dbReference>
<dbReference type="PANTHER" id="PTHR43163:SF6">
    <property type="entry name" value="DIPEPTIDE TRANSPORT SYSTEM PERMEASE PROTEIN DPPB-RELATED"/>
    <property type="match status" value="1"/>
</dbReference>
<accession>A0A0F8VX69</accession>
<organism evidence="7">
    <name type="scientific">marine sediment metagenome</name>
    <dbReference type="NCBI Taxonomy" id="412755"/>
    <lineage>
        <taxon>unclassified sequences</taxon>
        <taxon>metagenomes</taxon>
        <taxon>ecological metagenomes</taxon>
    </lineage>
</organism>
<feature type="non-terminal residue" evidence="7">
    <location>
        <position position="130"/>
    </location>
</feature>
<comment type="caution">
    <text evidence="7">The sequence shown here is derived from an EMBL/GenBank/DDBJ whole genome shotgun (WGS) entry which is preliminary data.</text>
</comment>
<evidence type="ECO:0000256" key="5">
    <source>
        <dbReference type="SAM" id="Phobius"/>
    </source>
</evidence>
<feature type="compositionally biased region" description="Basic and acidic residues" evidence="4">
    <location>
        <begin position="109"/>
        <end position="119"/>
    </location>
</feature>
<feature type="transmembrane region" description="Helical" evidence="5">
    <location>
        <begin position="9"/>
        <end position="29"/>
    </location>
</feature>
<keyword evidence="3" id="KW-1003">Cell membrane</keyword>
<evidence type="ECO:0000256" key="1">
    <source>
        <dbReference type="ARBA" id="ARBA00004651"/>
    </source>
</evidence>
<keyword evidence="5" id="KW-0472">Membrane</keyword>
<keyword evidence="5" id="KW-1133">Transmembrane helix</keyword>
<protein>
    <recommendedName>
        <fullName evidence="6">ABC transporter type 1 GsiC-like N-terminal domain-containing protein</fullName>
    </recommendedName>
</protein>
<evidence type="ECO:0000256" key="4">
    <source>
        <dbReference type="SAM" id="MobiDB-lite"/>
    </source>
</evidence>